<dbReference type="KEGG" id="spar:SPRG_06949"/>
<protein>
    <submittedName>
        <fullName evidence="2">Uncharacterized protein</fullName>
    </submittedName>
</protein>
<dbReference type="AlphaFoldDB" id="A0A067CA44"/>
<evidence type="ECO:0000313" key="3">
    <source>
        <dbReference type="Proteomes" id="UP000030745"/>
    </source>
</evidence>
<dbReference type="RefSeq" id="XP_012201804.1">
    <property type="nucleotide sequence ID" value="XM_012346414.1"/>
</dbReference>
<organism evidence="2 3">
    <name type="scientific">Saprolegnia parasitica (strain CBS 223.65)</name>
    <dbReference type="NCBI Taxonomy" id="695850"/>
    <lineage>
        <taxon>Eukaryota</taxon>
        <taxon>Sar</taxon>
        <taxon>Stramenopiles</taxon>
        <taxon>Oomycota</taxon>
        <taxon>Saprolegniomycetes</taxon>
        <taxon>Saprolegniales</taxon>
        <taxon>Saprolegniaceae</taxon>
        <taxon>Saprolegnia</taxon>
    </lineage>
</organism>
<gene>
    <name evidence="2" type="ORF">SPRG_06949</name>
</gene>
<dbReference type="VEuPathDB" id="FungiDB:SPRG_06949"/>
<sequence>MARQRLVRQARGTEGSSIKSARAGSKAHDHPRREQERARMRARVLKVNMFQTGQPSTTAAAYEKVWNGLAEYCLLRGD</sequence>
<keyword evidence="3" id="KW-1185">Reference proteome</keyword>
<dbReference type="GeneID" id="24129262"/>
<accession>A0A067CA44</accession>
<feature type="compositionally biased region" description="Basic and acidic residues" evidence="1">
    <location>
        <begin position="26"/>
        <end position="38"/>
    </location>
</feature>
<feature type="region of interest" description="Disordered" evidence="1">
    <location>
        <begin position="1"/>
        <end position="38"/>
    </location>
</feature>
<dbReference type="EMBL" id="KK583217">
    <property type="protein sequence ID" value="KDO27363.1"/>
    <property type="molecule type" value="Genomic_DNA"/>
</dbReference>
<dbReference type="Proteomes" id="UP000030745">
    <property type="component" value="Unassembled WGS sequence"/>
</dbReference>
<reference evidence="2 3" key="1">
    <citation type="journal article" date="2013" name="PLoS Genet.">
        <title>Distinctive expansion of potential virulence genes in the genome of the oomycete fish pathogen Saprolegnia parasitica.</title>
        <authorList>
            <person name="Jiang R.H."/>
            <person name="de Bruijn I."/>
            <person name="Haas B.J."/>
            <person name="Belmonte R."/>
            <person name="Lobach L."/>
            <person name="Christie J."/>
            <person name="van den Ackerveken G."/>
            <person name="Bottin A."/>
            <person name="Bulone V."/>
            <person name="Diaz-Moreno S.M."/>
            <person name="Dumas B."/>
            <person name="Fan L."/>
            <person name="Gaulin E."/>
            <person name="Govers F."/>
            <person name="Grenville-Briggs L.J."/>
            <person name="Horner N.R."/>
            <person name="Levin J.Z."/>
            <person name="Mammella M."/>
            <person name="Meijer H.J."/>
            <person name="Morris P."/>
            <person name="Nusbaum C."/>
            <person name="Oome S."/>
            <person name="Phillips A.J."/>
            <person name="van Rooyen D."/>
            <person name="Rzeszutek E."/>
            <person name="Saraiva M."/>
            <person name="Secombes C.J."/>
            <person name="Seidl M.F."/>
            <person name="Snel B."/>
            <person name="Stassen J.H."/>
            <person name="Sykes S."/>
            <person name="Tripathy S."/>
            <person name="van den Berg H."/>
            <person name="Vega-Arreguin J.C."/>
            <person name="Wawra S."/>
            <person name="Young S.K."/>
            <person name="Zeng Q."/>
            <person name="Dieguez-Uribeondo J."/>
            <person name="Russ C."/>
            <person name="Tyler B.M."/>
            <person name="van West P."/>
        </authorList>
    </citation>
    <scope>NUCLEOTIDE SEQUENCE [LARGE SCALE GENOMIC DNA]</scope>
    <source>
        <strain evidence="2 3">CBS 223.65</strain>
    </source>
</reference>
<proteinExistence type="predicted"/>
<evidence type="ECO:0000256" key="1">
    <source>
        <dbReference type="SAM" id="MobiDB-lite"/>
    </source>
</evidence>
<evidence type="ECO:0000313" key="2">
    <source>
        <dbReference type="EMBL" id="KDO27363.1"/>
    </source>
</evidence>
<name>A0A067CA44_SAPPC</name>